<organism evidence="1 2">
    <name type="scientific">Exidia glandulosa HHB12029</name>
    <dbReference type="NCBI Taxonomy" id="1314781"/>
    <lineage>
        <taxon>Eukaryota</taxon>
        <taxon>Fungi</taxon>
        <taxon>Dikarya</taxon>
        <taxon>Basidiomycota</taxon>
        <taxon>Agaricomycotina</taxon>
        <taxon>Agaricomycetes</taxon>
        <taxon>Auriculariales</taxon>
        <taxon>Exidiaceae</taxon>
        <taxon>Exidia</taxon>
    </lineage>
</organism>
<dbReference type="Proteomes" id="UP000077266">
    <property type="component" value="Unassembled WGS sequence"/>
</dbReference>
<dbReference type="AlphaFoldDB" id="A0A165FIJ4"/>
<reference evidence="1 2" key="1">
    <citation type="journal article" date="2016" name="Mol. Biol. Evol.">
        <title>Comparative Genomics of Early-Diverging Mushroom-Forming Fungi Provides Insights into the Origins of Lignocellulose Decay Capabilities.</title>
        <authorList>
            <person name="Nagy L.G."/>
            <person name="Riley R."/>
            <person name="Tritt A."/>
            <person name="Adam C."/>
            <person name="Daum C."/>
            <person name="Floudas D."/>
            <person name="Sun H."/>
            <person name="Yadav J.S."/>
            <person name="Pangilinan J."/>
            <person name="Larsson K.H."/>
            <person name="Matsuura K."/>
            <person name="Barry K."/>
            <person name="Labutti K."/>
            <person name="Kuo R."/>
            <person name="Ohm R.A."/>
            <person name="Bhattacharya S.S."/>
            <person name="Shirouzu T."/>
            <person name="Yoshinaga Y."/>
            <person name="Martin F.M."/>
            <person name="Grigoriev I.V."/>
            <person name="Hibbett D.S."/>
        </authorList>
    </citation>
    <scope>NUCLEOTIDE SEQUENCE [LARGE SCALE GENOMIC DNA]</scope>
    <source>
        <strain evidence="1 2">HHB12029</strain>
    </source>
</reference>
<sequence length="236" mass="26886">MLHERRHREMPILPNEPKKKVELQVNVRGSTAAAAVLEVASAKLELELRGEPPQNVDKALRAARFVCETCLERDPHGLGRVVMDWRRCISHFLEFSETEHPAPEFAVVENVSGLPSVRQKDFNARKLSHDWACILCDVDGFDWKPLDKVLKHIRQRHPEAGNLTEEEHYVWAGSTPRPLALPLILGTTSPKKKGGQRQERPVDQRKYSCVKCDNLKAKKKRKFESVAAVKDHLLDV</sequence>
<dbReference type="EMBL" id="KV426083">
    <property type="protein sequence ID" value="KZV89055.1"/>
    <property type="molecule type" value="Genomic_DNA"/>
</dbReference>
<dbReference type="InParanoid" id="A0A165FIJ4"/>
<feature type="non-terminal residue" evidence="1">
    <location>
        <position position="236"/>
    </location>
</feature>
<accession>A0A165FIJ4</accession>
<name>A0A165FIJ4_EXIGL</name>
<keyword evidence="2" id="KW-1185">Reference proteome</keyword>
<evidence type="ECO:0000313" key="2">
    <source>
        <dbReference type="Proteomes" id="UP000077266"/>
    </source>
</evidence>
<evidence type="ECO:0000313" key="1">
    <source>
        <dbReference type="EMBL" id="KZV89055.1"/>
    </source>
</evidence>
<protein>
    <submittedName>
        <fullName evidence="1">Uncharacterized protein</fullName>
    </submittedName>
</protein>
<proteinExistence type="predicted"/>
<gene>
    <name evidence="1" type="ORF">EXIGLDRAFT_722037</name>
</gene>